<comment type="caution">
    <text evidence="2">The sequence shown here is derived from an EMBL/GenBank/DDBJ whole genome shotgun (WGS) entry which is preliminary data.</text>
</comment>
<organism evidence="2 3">
    <name type="scientific">Panicum miliaceum</name>
    <name type="common">Proso millet</name>
    <name type="synonym">Broomcorn millet</name>
    <dbReference type="NCBI Taxonomy" id="4540"/>
    <lineage>
        <taxon>Eukaryota</taxon>
        <taxon>Viridiplantae</taxon>
        <taxon>Streptophyta</taxon>
        <taxon>Embryophyta</taxon>
        <taxon>Tracheophyta</taxon>
        <taxon>Spermatophyta</taxon>
        <taxon>Magnoliopsida</taxon>
        <taxon>Liliopsida</taxon>
        <taxon>Poales</taxon>
        <taxon>Poaceae</taxon>
        <taxon>PACMAD clade</taxon>
        <taxon>Panicoideae</taxon>
        <taxon>Panicodae</taxon>
        <taxon>Paniceae</taxon>
        <taxon>Panicinae</taxon>
        <taxon>Panicum</taxon>
        <taxon>Panicum sect. Panicum</taxon>
    </lineage>
</organism>
<evidence type="ECO:0000313" key="3">
    <source>
        <dbReference type="Proteomes" id="UP000275267"/>
    </source>
</evidence>
<accession>A0A3L6PQC8</accession>
<feature type="compositionally biased region" description="Basic residues" evidence="1">
    <location>
        <begin position="14"/>
        <end position="24"/>
    </location>
</feature>
<feature type="compositionally biased region" description="Basic and acidic residues" evidence="1">
    <location>
        <begin position="1"/>
        <end position="13"/>
    </location>
</feature>
<keyword evidence="3" id="KW-1185">Reference proteome</keyword>
<dbReference type="AlphaFoldDB" id="A0A3L6PQC8"/>
<gene>
    <name evidence="2" type="ORF">C2845_PM14G11630</name>
</gene>
<evidence type="ECO:0000256" key="1">
    <source>
        <dbReference type="SAM" id="MobiDB-lite"/>
    </source>
</evidence>
<feature type="region of interest" description="Disordered" evidence="1">
    <location>
        <begin position="1"/>
        <end position="35"/>
    </location>
</feature>
<name>A0A3L6PQC8_PANMI</name>
<reference evidence="3" key="1">
    <citation type="journal article" date="2019" name="Nat. Commun.">
        <title>The genome of broomcorn millet.</title>
        <authorList>
            <person name="Zou C."/>
            <person name="Miki D."/>
            <person name="Li D."/>
            <person name="Tang Q."/>
            <person name="Xiao L."/>
            <person name="Rajput S."/>
            <person name="Deng P."/>
            <person name="Jia W."/>
            <person name="Huang R."/>
            <person name="Zhang M."/>
            <person name="Sun Y."/>
            <person name="Hu J."/>
            <person name="Fu X."/>
            <person name="Schnable P.S."/>
            <person name="Li F."/>
            <person name="Zhang H."/>
            <person name="Feng B."/>
            <person name="Zhu X."/>
            <person name="Liu R."/>
            <person name="Schnable J.C."/>
            <person name="Zhu J.-K."/>
            <person name="Zhang H."/>
        </authorList>
    </citation>
    <scope>NUCLEOTIDE SEQUENCE [LARGE SCALE GENOMIC DNA]</scope>
</reference>
<proteinExistence type="predicted"/>
<evidence type="ECO:0000313" key="2">
    <source>
        <dbReference type="EMBL" id="RLM62034.1"/>
    </source>
</evidence>
<dbReference type="Proteomes" id="UP000275267">
    <property type="component" value="Unassembled WGS sequence"/>
</dbReference>
<dbReference type="EMBL" id="PQIB02000016">
    <property type="protein sequence ID" value="RLM62034.1"/>
    <property type="molecule type" value="Genomic_DNA"/>
</dbReference>
<sequence>MDPRPPGGDDKWKLSKKGRSRSGRPHTMDAAGTSTTMLSRSYSASAGSKQLDSILGALLRCKFG</sequence>
<protein>
    <submittedName>
        <fullName evidence="2">Uncharacterized protein</fullName>
    </submittedName>
</protein>